<sequence>MASCLGQPPNDISRPIPVLNLNGCIKQTWSEPNHRECVKNGHQAKDCAKSNTPPKGPRDHQTQPWPSVADASAHLSGDLGGCIRGFSGIPRRMHPAVLAGQWTDASACPAARSAVRKELVFGGVLGPLGCRLSAWRCSINSPLSAWSHYGIHWNGWQYIQVNKVHADEPAWLETTLTDSSVSVNKIQAEAPAKVEIVFTDPSVPVEQMQTESSVSIKHMEADAPAPFKQMKTDWSVLVQEMGRTHPPCSEKRRRTLPSHPTDC</sequence>
<accession>A0AAD7BCU8</accession>
<keyword evidence="3" id="KW-1185">Reference proteome</keyword>
<organism evidence="2 3">
    <name type="scientific">Roridomyces roridus</name>
    <dbReference type="NCBI Taxonomy" id="1738132"/>
    <lineage>
        <taxon>Eukaryota</taxon>
        <taxon>Fungi</taxon>
        <taxon>Dikarya</taxon>
        <taxon>Basidiomycota</taxon>
        <taxon>Agaricomycotina</taxon>
        <taxon>Agaricomycetes</taxon>
        <taxon>Agaricomycetidae</taxon>
        <taxon>Agaricales</taxon>
        <taxon>Marasmiineae</taxon>
        <taxon>Mycenaceae</taxon>
        <taxon>Roridomyces</taxon>
    </lineage>
</organism>
<evidence type="ECO:0000313" key="3">
    <source>
        <dbReference type="Proteomes" id="UP001221142"/>
    </source>
</evidence>
<protein>
    <submittedName>
        <fullName evidence="2">Uncharacterized protein</fullName>
    </submittedName>
</protein>
<feature type="region of interest" description="Disordered" evidence="1">
    <location>
        <begin position="243"/>
        <end position="263"/>
    </location>
</feature>
<gene>
    <name evidence="2" type="ORF">FB45DRAFT_872847</name>
</gene>
<evidence type="ECO:0000313" key="2">
    <source>
        <dbReference type="EMBL" id="KAJ7617420.1"/>
    </source>
</evidence>
<feature type="region of interest" description="Disordered" evidence="1">
    <location>
        <begin position="41"/>
        <end position="70"/>
    </location>
</feature>
<proteinExistence type="predicted"/>
<dbReference type="EMBL" id="JARKIF010000021">
    <property type="protein sequence ID" value="KAJ7617420.1"/>
    <property type="molecule type" value="Genomic_DNA"/>
</dbReference>
<evidence type="ECO:0000256" key="1">
    <source>
        <dbReference type="SAM" id="MobiDB-lite"/>
    </source>
</evidence>
<name>A0AAD7BCU8_9AGAR</name>
<dbReference type="Proteomes" id="UP001221142">
    <property type="component" value="Unassembled WGS sequence"/>
</dbReference>
<comment type="caution">
    <text evidence="2">The sequence shown here is derived from an EMBL/GenBank/DDBJ whole genome shotgun (WGS) entry which is preliminary data.</text>
</comment>
<dbReference type="AlphaFoldDB" id="A0AAD7BCU8"/>
<reference evidence="2" key="1">
    <citation type="submission" date="2023-03" db="EMBL/GenBank/DDBJ databases">
        <title>Massive genome expansion in bonnet fungi (Mycena s.s.) driven by repeated elements and novel gene families across ecological guilds.</title>
        <authorList>
            <consortium name="Lawrence Berkeley National Laboratory"/>
            <person name="Harder C.B."/>
            <person name="Miyauchi S."/>
            <person name="Viragh M."/>
            <person name="Kuo A."/>
            <person name="Thoen E."/>
            <person name="Andreopoulos B."/>
            <person name="Lu D."/>
            <person name="Skrede I."/>
            <person name="Drula E."/>
            <person name="Henrissat B."/>
            <person name="Morin E."/>
            <person name="Kohler A."/>
            <person name="Barry K."/>
            <person name="LaButti K."/>
            <person name="Morin E."/>
            <person name="Salamov A."/>
            <person name="Lipzen A."/>
            <person name="Mereny Z."/>
            <person name="Hegedus B."/>
            <person name="Baldrian P."/>
            <person name="Stursova M."/>
            <person name="Weitz H."/>
            <person name="Taylor A."/>
            <person name="Grigoriev I.V."/>
            <person name="Nagy L.G."/>
            <person name="Martin F."/>
            <person name="Kauserud H."/>
        </authorList>
    </citation>
    <scope>NUCLEOTIDE SEQUENCE</scope>
    <source>
        <strain evidence="2">9284</strain>
    </source>
</reference>